<proteinExistence type="predicted"/>
<protein>
    <submittedName>
        <fullName evidence="1">Uncharacterized protein</fullName>
    </submittedName>
</protein>
<dbReference type="EMBL" id="KK198758">
    <property type="protein sequence ID" value="KCW69421.1"/>
    <property type="molecule type" value="Genomic_DNA"/>
</dbReference>
<reference evidence="1" key="1">
    <citation type="submission" date="2013-07" db="EMBL/GenBank/DDBJ databases">
        <title>The genome of Eucalyptus grandis.</title>
        <authorList>
            <person name="Schmutz J."/>
            <person name="Hayes R."/>
            <person name="Myburg A."/>
            <person name="Tuskan G."/>
            <person name="Grattapaglia D."/>
            <person name="Rokhsar D.S."/>
        </authorList>
    </citation>
    <scope>NUCLEOTIDE SEQUENCE</scope>
    <source>
        <tissue evidence="1">Leaf extractions</tissue>
    </source>
</reference>
<accession>A0A059BU38</accession>
<dbReference type="InParanoid" id="A0A059BU38"/>
<evidence type="ECO:0000313" key="1">
    <source>
        <dbReference type="EMBL" id="KCW69421.1"/>
    </source>
</evidence>
<gene>
    <name evidence="1" type="ORF">EUGRSUZ_F02885</name>
</gene>
<dbReference type="Gramene" id="KCW69421">
    <property type="protein sequence ID" value="KCW69421"/>
    <property type="gene ID" value="EUGRSUZ_F02885"/>
</dbReference>
<dbReference type="AlphaFoldDB" id="A0A059BU38"/>
<organism evidence="1">
    <name type="scientific">Eucalyptus grandis</name>
    <name type="common">Flooded gum</name>
    <dbReference type="NCBI Taxonomy" id="71139"/>
    <lineage>
        <taxon>Eukaryota</taxon>
        <taxon>Viridiplantae</taxon>
        <taxon>Streptophyta</taxon>
        <taxon>Embryophyta</taxon>
        <taxon>Tracheophyta</taxon>
        <taxon>Spermatophyta</taxon>
        <taxon>Magnoliopsida</taxon>
        <taxon>eudicotyledons</taxon>
        <taxon>Gunneridae</taxon>
        <taxon>Pentapetalae</taxon>
        <taxon>rosids</taxon>
        <taxon>malvids</taxon>
        <taxon>Myrtales</taxon>
        <taxon>Myrtaceae</taxon>
        <taxon>Myrtoideae</taxon>
        <taxon>Eucalypteae</taxon>
        <taxon>Eucalyptus</taxon>
    </lineage>
</organism>
<sequence length="97" mass="10933">MCFFFFLGSMESVNAEEKETSDSLNAAKCRCPHLSWGYFIVFMGKSACDCFGMSVRAELCAAWLDQWVLENLIIFWSQCMEINSLTASVVCVIGLLH</sequence>
<name>A0A059BU38_EUCGR</name>